<evidence type="ECO:0000256" key="1">
    <source>
        <dbReference type="ARBA" id="ARBA00004604"/>
    </source>
</evidence>
<organism evidence="12 13">
    <name type="scientific">Lithocarpus litseifolius</name>
    <dbReference type="NCBI Taxonomy" id="425828"/>
    <lineage>
        <taxon>Eukaryota</taxon>
        <taxon>Viridiplantae</taxon>
        <taxon>Streptophyta</taxon>
        <taxon>Embryophyta</taxon>
        <taxon>Tracheophyta</taxon>
        <taxon>Spermatophyta</taxon>
        <taxon>Magnoliopsida</taxon>
        <taxon>eudicotyledons</taxon>
        <taxon>Gunneridae</taxon>
        <taxon>Pentapetalae</taxon>
        <taxon>rosids</taxon>
        <taxon>fabids</taxon>
        <taxon>Fagales</taxon>
        <taxon>Fagaceae</taxon>
        <taxon>Lithocarpus</taxon>
    </lineage>
</organism>
<evidence type="ECO:0000259" key="9">
    <source>
        <dbReference type="Pfam" id="PF17405"/>
    </source>
</evidence>
<dbReference type="GO" id="GO:0006364">
    <property type="term" value="P:rRNA processing"/>
    <property type="evidence" value="ECO:0007669"/>
    <property type="project" value="TreeGrafter"/>
</dbReference>
<evidence type="ECO:0000259" key="10">
    <source>
        <dbReference type="Pfam" id="PF17406"/>
    </source>
</evidence>
<evidence type="ECO:0000313" key="12">
    <source>
        <dbReference type="EMBL" id="KAL0008149.1"/>
    </source>
</evidence>
<dbReference type="InterPro" id="IPR035368">
    <property type="entry name" value="Nrap_D3"/>
</dbReference>
<keyword evidence="3 5" id="KW-0694">RNA-binding</keyword>
<dbReference type="Pfam" id="PF03813">
    <property type="entry name" value="Nrap"/>
    <property type="match status" value="1"/>
</dbReference>
<evidence type="ECO:0000256" key="2">
    <source>
        <dbReference type="ARBA" id="ARBA00006674"/>
    </source>
</evidence>
<proteinExistence type="inferred from homology"/>
<feature type="domain" description="Nrap protein" evidence="8">
    <location>
        <begin position="376"/>
        <end position="531"/>
    </location>
</feature>
<dbReference type="AlphaFoldDB" id="A0AAW2DDD0"/>
<dbReference type="PANTHER" id="PTHR17972:SF0">
    <property type="entry name" value="NUCLEOLAR PROTEIN 6"/>
    <property type="match status" value="1"/>
</dbReference>
<accession>A0AAW2DDD0</accession>
<keyword evidence="4 5" id="KW-0539">Nucleus</keyword>
<evidence type="ECO:0000259" key="8">
    <source>
        <dbReference type="Pfam" id="PF17404"/>
    </source>
</evidence>
<evidence type="ECO:0000256" key="5">
    <source>
        <dbReference type="RuleBase" id="RU364032"/>
    </source>
</evidence>
<feature type="domain" description="Nrap protein" evidence="9">
    <location>
        <begin position="559"/>
        <end position="731"/>
    </location>
</feature>
<feature type="domain" description="Nrap protein" evidence="11">
    <location>
        <begin position="900"/>
        <end position="1011"/>
    </location>
</feature>
<comment type="caution">
    <text evidence="12">The sequence shown here is derived from an EMBL/GenBank/DDBJ whole genome shotgun (WGS) entry which is preliminary data.</text>
</comment>
<dbReference type="GO" id="GO:0034456">
    <property type="term" value="C:UTP-C complex"/>
    <property type="evidence" value="ECO:0007669"/>
    <property type="project" value="TreeGrafter"/>
</dbReference>
<dbReference type="Pfam" id="PF17406">
    <property type="entry name" value="Nrap_D5"/>
    <property type="match status" value="1"/>
</dbReference>
<dbReference type="Pfam" id="PF17405">
    <property type="entry name" value="Nrap_D4"/>
    <property type="match status" value="1"/>
</dbReference>
<dbReference type="Pfam" id="PF17407">
    <property type="entry name" value="Nrap_D6"/>
    <property type="match status" value="1"/>
</dbReference>
<protein>
    <recommendedName>
        <fullName evidence="14">Nrap protein</fullName>
    </recommendedName>
</protein>
<name>A0AAW2DDD0_9ROSI</name>
<dbReference type="GO" id="GO:0032545">
    <property type="term" value="C:CURI complex"/>
    <property type="evidence" value="ECO:0007669"/>
    <property type="project" value="TreeGrafter"/>
</dbReference>
<dbReference type="GO" id="GO:0006409">
    <property type="term" value="P:tRNA export from nucleus"/>
    <property type="evidence" value="ECO:0007669"/>
    <property type="project" value="TreeGrafter"/>
</dbReference>
<dbReference type="InterPro" id="IPR035082">
    <property type="entry name" value="Nrap_D1"/>
</dbReference>
<dbReference type="InterPro" id="IPR035371">
    <property type="entry name" value="Nrap_D6"/>
</dbReference>
<evidence type="ECO:0000256" key="4">
    <source>
        <dbReference type="ARBA" id="ARBA00023242"/>
    </source>
</evidence>
<comment type="subcellular location">
    <subcellularLocation>
        <location evidence="1 5">Nucleus</location>
        <location evidence="1 5">Nucleolus</location>
    </subcellularLocation>
</comment>
<dbReference type="Proteomes" id="UP001459277">
    <property type="component" value="Unassembled WGS sequence"/>
</dbReference>
<dbReference type="Pfam" id="PF17403">
    <property type="entry name" value="Nrap_D2"/>
    <property type="match status" value="1"/>
</dbReference>
<dbReference type="InterPro" id="IPR035370">
    <property type="entry name" value="Nrap_D5"/>
</dbReference>
<feature type="domain" description="Nrap protein" evidence="6">
    <location>
        <begin position="94"/>
        <end position="224"/>
    </location>
</feature>
<dbReference type="PANTHER" id="PTHR17972">
    <property type="entry name" value="NUCLEOLAR RNA-ASSOCIATED PROTEIN"/>
    <property type="match status" value="1"/>
</dbReference>
<evidence type="ECO:0000256" key="3">
    <source>
        <dbReference type="ARBA" id="ARBA00022884"/>
    </source>
</evidence>
<evidence type="ECO:0000259" key="7">
    <source>
        <dbReference type="Pfam" id="PF17403"/>
    </source>
</evidence>
<feature type="domain" description="Nrap protein" evidence="7">
    <location>
        <begin position="232"/>
        <end position="372"/>
    </location>
</feature>
<evidence type="ECO:0000259" key="6">
    <source>
        <dbReference type="Pfam" id="PF03813"/>
    </source>
</evidence>
<keyword evidence="13" id="KW-1185">Reference proteome</keyword>
<evidence type="ECO:0008006" key="14">
    <source>
        <dbReference type="Google" id="ProtNLM"/>
    </source>
</evidence>
<dbReference type="EMBL" id="JAZDWU010000003">
    <property type="protein sequence ID" value="KAL0008149.1"/>
    <property type="molecule type" value="Genomic_DNA"/>
</dbReference>
<comment type="similarity">
    <text evidence="2 5">Belongs to the NRAP family.</text>
</comment>
<dbReference type="GO" id="GO:0003723">
    <property type="term" value="F:RNA binding"/>
    <property type="evidence" value="ECO:0007669"/>
    <property type="project" value="UniProtKB-KW"/>
</dbReference>
<dbReference type="GO" id="GO:0032040">
    <property type="term" value="C:small-subunit processome"/>
    <property type="evidence" value="ECO:0007669"/>
    <property type="project" value="TreeGrafter"/>
</dbReference>
<dbReference type="Pfam" id="PF17404">
    <property type="entry name" value="Nrap_D3"/>
    <property type="match status" value="1"/>
</dbReference>
<reference evidence="12 13" key="1">
    <citation type="submission" date="2024-01" db="EMBL/GenBank/DDBJ databases">
        <title>A telomere-to-telomere, gap-free genome of sweet tea (Lithocarpus litseifolius).</title>
        <authorList>
            <person name="Zhou J."/>
        </authorList>
    </citation>
    <scope>NUCLEOTIDE SEQUENCE [LARGE SCALE GENOMIC DNA]</scope>
    <source>
        <strain evidence="12">Zhou-2022a</strain>
        <tissue evidence="12">Leaf</tissue>
    </source>
</reference>
<dbReference type="InterPro" id="IPR035369">
    <property type="entry name" value="Nrap_D4"/>
</dbReference>
<evidence type="ECO:0000259" key="11">
    <source>
        <dbReference type="Pfam" id="PF17407"/>
    </source>
</evidence>
<feature type="domain" description="Nrap protein" evidence="10">
    <location>
        <begin position="734"/>
        <end position="886"/>
    </location>
</feature>
<evidence type="ECO:0000313" key="13">
    <source>
        <dbReference type="Proteomes" id="UP001459277"/>
    </source>
</evidence>
<dbReference type="InterPro" id="IPR035367">
    <property type="entry name" value="Nrap_D2"/>
</dbReference>
<sequence>MESDSTNLKVRELLKEVTLDYSPALSKHVNDTVSAIKDAIDQIPDDLKVTADEAPGFVRDIGADKVEFKFKKPTSIEIGGSYAIQCIVKPDINVDLFIRLPKECFHAKDYLNYRYHAKRCLYLSIIKKYLKFSSVKVEWSTLQNEARKPVLLAYPATELVGLPGFFVRIIPTTNSLFTIKKLNLKRGNIRALTHGGIPQATPKYNSSILEDMFLEDTSELIKKTFLGWKELGEASILLKVWARQRSSIYVHDCLNGFLISVILSYLANQNKIANSMRAMQIFRVTLNFIATAKIWNNGLYFRREGQKGIPLEERVSYKEAFPIVICDPSAPFNMSFRISRIGFVQLQDEAALTLKCIEKCRDGGFEEIFMTKVNFAAKYDYCIRLDLKGKSEVHASGFCLDDECWRLYEQKVHSLLNQGLNNRAKLIRVTWRNTLSDCSIENGFSILDREPLLVGVSVSSMENAFRVVDIGPNAENKEEALKFRKFWGEKAELRRFKDGTIAESTVWESEHWNRHLILKRIVEYVLLRHLSLSKENIVHIMDQLDFSLLHGVRDPISFSGSLLEALEVLSKRLRLIQDIPLKVSGVQPLDPAFRFTSVFPPEPHPLAIDKGDVPRLQKLMPSCVQPLEVMIQLEGSGNWPMDDIAIEKTKTAFLLKIGESLQNSWGMTCTATEDDVDVFMSGYVFRLKIWHERGLSLLKREDGSDQFKWVSSIDKELFVRSQHSSMINGLQGRYPLYGPVVRIAKRWVASHLFSSCLVEEAVELLVAHLFLQPLPFNAPCSRITGFLRFLRLLSEYDWTFSALVVDINEDLSPKDEKEISNNFMLTRKGYEENKQNVSAAMFLATAYDKASEAWTRFSPNVSELKRLVAYARSSANLLNKLILQDQIDSYKWECLLRTPLNNYDVVILLHRDKLPYPQRLLFPSELNQGKHVAQGNASKVFQPFMSPGDFKCSLEELKNKLLVNFDPLRFFVGDLEASISTECSNMFKVWYDSLGGDAIGITWDRFSSKKRGREKGEDPVDVLKSVGQFGKGFVRSVYSLKSPRLMN</sequence>
<dbReference type="Gene3D" id="1.10.1410.10">
    <property type="match status" value="1"/>
</dbReference>
<gene>
    <name evidence="12" type="ORF">SO802_009651</name>
</gene>
<dbReference type="InterPro" id="IPR005554">
    <property type="entry name" value="NOL6/Upt22"/>
</dbReference>